<dbReference type="Bgee" id="WBGene00194920">
    <property type="expression patterns" value="Expressed in pharyngeal muscle cell (C elegans)"/>
</dbReference>
<accession>D3KFX2</accession>
<dbReference type="WormBase" id="H12I19.115">
    <property type="protein sequence ID" value="CE44508"/>
    <property type="gene ID" value="WBGene00194920"/>
</dbReference>
<dbReference type="CTD" id="13200550"/>
<evidence type="ECO:0000313" key="2">
    <source>
        <dbReference type="Proteomes" id="UP000001940"/>
    </source>
</evidence>
<dbReference type="EMBL" id="BX284604">
    <property type="protein sequence ID" value="CBJ25082.1"/>
    <property type="molecule type" value="Genomic_DNA"/>
</dbReference>
<sequence>MSKNPTLLYFQESDKADSIDTDSIMPL</sequence>
<organism evidence="1 2">
    <name type="scientific">Caenorhabditis elegans</name>
    <dbReference type="NCBI Taxonomy" id="6239"/>
    <lineage>
        <taxon>Eukaryota</taxon>
        <taxon>Metazoa</taxon>
        <taxon>Ecdysozoa</taxon>
        <taxon>Nematoda</taxon>
        <taxon>Chromadorea</taxon>
        <taxon>Rhabditida</taxon>
        <taxon>Rhabditina</taxon>
        <taxon>Rhabditomorpha</taxon>
        <taxon>Rhabditoidea</taxon>
        <taxon>Rhabditidae</taxon>
        <taxon>Peloderinae</taxon>
        <taxon>Caenorhabditis</taxon>
    </lineage>
</organism>
<dbReference type="AlphaFoldDB" id="D3KFX2"/>
<name>D3KFX2_CAEEL</name>
<dbReference type="HOGENOM" id="CLU_3415363_0_0_1"/>
<keyword evidence="2" id="KW-1185">Reference proteome</keyword>
<reference evidence="1 2" key="1">
    <citation type="journal article" date="1998" name="Science">
        <title>Genome sequence of the nematode C. elegans: a platform for investigating biology.</title>
        <authorList>
            <consortium name="The C. elegans sequencing consortium"/>
            <person name="Sulson J.E."/>
            <person name="Waterston R."/>
        </authorList>
    </citation>
    <scope>NUCLEOTIDE SEQUENCE [LARGE SCALE GENOMIC DNA]</scope>
    <source>
        <strain evidence="1 2">Bristol N2</strain>
    </source>
</reference>
<dbReference type="RefSeq" id="NP_001255792.1">
    <property type="nucleotide sequence ID" value="NM_001268863.1"/>
</dbReference>
<dbReference type="AGR" id="WB:WBGene00194920"/>
<protein>
    <submittedName>
        <fullName evidence="1">3-isopropylmalate dehydrogenase</fullName>
    </submittedName>
</protein>
<dbReference type="InParanoid" id="D3KFX2"/>
<dbReference type="PaxDb" id="6239-H12I19.115"/>
<gene>
    <name evidence="1" type="ORF">CELE_H12I19.115</name>
    <name evidence="1 3" type="ORF">H12I19.115</name>
</gene>
<dbReference type="KEGG" id="cel:CELE_H12I19.115"/>
<evidence type="ECO:0000313" key="1">
    <source>
        <dbReference type="EMBL" id="CBJ25082.1"/>
    </source>
</evidence>
<dbReference type="Proteomes" id="UP000001940">
    <property type="component" value="Chromosome IV"/>
</dbReference>
<evidence type="ECO:0000313" key="3">
    <source>
        <dbReference type="WormBase" id="H12I19.115"/>
    </source>
</evidence>
<proteinExistence type="predicted"/>
<dbReference type="GeneID" id="13200550"/>
<dbReference type="STRING" id="6239.H12I19.115.1"/>